<sequence>MPGTFETDLASYEKWLGIYQRPGSVKLRLYYARRLSKWSPEVSPWELSTQQLGYFVLSCGKSPSTRKNVADALRALYRWGAMIGKVETNPADSLPRIAVPRAVPNPTPAGALRRALTEAPRSVDVVLILVATLSGLRRSELAQLHSRDIRSGVIRVEGKGGHERMVPLHPVLQEVLAGIDDGFLFPSEKNPTGHMLPGSIGQRLGDLLGPGWSGHTLRHLFATSAFATTLDILAVQQLLGHRNINTTMGYTLVPSLHLQEAVNGIELPLNVFELKQLQKAG</sequence>
<proteinExistence type="predicted"/>
<organism evidence="3 4">
    <name type="scientific">Pseudarthrobacter psychrotolerans</name>
    <dbReference type="NCBI Taxonomy" id="2697569"/>
    <lineage>
        <taxon>Bacteria</taxon>
        <taxon>Bacillati</taxon>
        <taxon>Actinomycetota</taxon>
        <taxon>Actinomycetes</taxon>
        <taxon>Micrococcales</taxon>
        <taxon>Micrococcaceae</taxon>
        <taxon>Pseudarthrobacter</taxon>
    </lineage>
</organism>
<reference evidence="3 4" key="1">
    <citation type="submission" date="2020-01" db="EMBL/GenBank/DDBJ databases">
        <title>Pseudarthrobacter psychrotolerans sp. nov., isolated from antarctic soil.</title>
        <authorList>
            <person name="Shin Y."/>
            <person name="Park W."/>
        </authorList>
    </citation>
    <scope>NUCLEOTIDE SEQUENCE [LARGE SCALE GENOMIC DNA]</scope>
    <source>
        <strain evidence="3 4">YJ56</strain>
    </source>
</reference>
<dbReference type="CDD" id="cd00397">
    <property type="entry name" value="DNA_BRE_C"/>
    <property type="match status" value="1"/>
</dbReference>
<accession>A0A6P1NDE2</accession>
<dbReference type="PANTHER" id="PTHR30349">
    <property type="entry name" value="PHAGE INTEGRASE-RELATED"/>
    <property type="match status" value="1"/>
</dbReference>
<dbReference type="GO" id="GO:0006310">
    <property type="term" value="P:DNA recombination"/>
    <property type="evidence" value="ECO:0007669"/>
    <property type="project" value="UniProtKB-KW"/>
</dbReference>
<gene>
    <name evidence="3" type="ORF">GU243_01105</name>
</gene>
<dbReference type="InterPro" id="IPR011010">
    <property type="entry name" value="DNA_brk_join_enz"/>
</dbReference>
<name>A0A6P1NDE2_9MICC</name>
<protein>
    <submittedName>
        <fullName evidence="3">Tyrosine-type recombinase/integrase</fullName>
    </submittedName>
</protein>
<evidence type="ECO:0000256" key="1">
    <source>
        <dbReference type="ARBA" id="ARBA00023172"/>
    </source>
</evidence>
<dbReference type="Proteomes" id="UP000464186">
    <property type="component" value="Chromosome"/>
</dbReference>
<dbReference type="EMBL" id="CP047898">
    <property type="protein sequence ID" value="QHK18605.1"/>
    <property type="molecule type" value="Genomic_DNA"/>
</dbReference>
<dbReference type="KEGG" id="psey:GU243_01105"/>
<dbReference type="InterPro" id="IPR002104">
    <property type="entry name" value="Integrase_catalytic"/>
</dbReference>
<evidence type="ECO:0000313" key="3">
    <source>
        <dbReference type="EMBL" id="QHK18605.1"/>
    </source>
</evidence>
<dbReference type="InterPro" id="IPR013762">
    <property type="entry name" value="Integrase-like_cat_sf"/>
</dbReference>
<dbReference type="GO" id="GO:0003677">
    <property type="term" value="F:DNA binding"/>
    <property type="evidence" value="ECO:0007669"/>
    <property type="project" value="InterPro"/>
</dbReference>
<evidence type="ECO:0000313" key="4">
    <source>
        <dbReference type="Proteomes" id="UP000464186"/>
    </source>
</evidence>
<dbReference type="PANTHER" id="PTHR30349:SF64">
    <property type="entry name" value="PROPHAGE INTEGRASE INTD-RELATED"/>
    <property type="match status" value="1"/>
</dbReference>
<dbReference type="AlphaFoldDB" id="A0A6P1NDE2"/>
<feature type="domain" description="Tyr recombinase" evidence="2">
    <location>
        <begin position="101"/>
        <end position="263"/>
    </location>
</feature>
<evidence type="ECO:0000259" key="2">
    <source>
        <dbReference type="PROSITE" id="PS51898"/>
    </source>
</evidence>
<dbReference type="GO" id="GO:0015074">
    <property type="term" value="P:DNA integration"/>
    <property type="evidence" value="ECO:0007669"/>
    <property type="project" value="InterPro"/>
</dbReference>
<dbReference type="InterPro" id="IPR050090">
    <property type="entry name" value="Tyrosine_recombinase_XerCD"/>
</dbReference>
<dbReference type="Pfam" id="PF00589">
    <property type="entry name" value="Phage_integrase"/>
    <property type="match status" value="1"/>
</dbReference>
<dbReference type="Gene3D" id="1.10.443.10">
    <property type="entry name" value="Intergrase catalytic core"/>
    <property type="match status" value="1"/>
</dbReference>
<keyword evidence="1" id="KW-0233">DNA recombination</keyword>
<dbReference type="SUPFAM" id="SSF56349">
    <property type="entry name" value="DNA breaking-rejoining enzymes"/>
    <property type="match status" value="1"/>
</dbReference>
<dbReference type="PROSITE" id="PS51898">
    <property type="entry name" value="TYR_RECOMBINASE"/>
    <property type="match status" value="1"/>
</dbReference>
<keyword evidence="4" id="KW-1185">Reference proteome</keyword>